<reference evidence="18 19" key="1">
    <citation type="journal article" date="2016" name="Sci. Rep.">
        <title>Draft genome sequencing and secretome analysis of fungal phytopathogen Ascochyta rabiei provides insight into the necrotrophic effector repertoire.</title>
        <authorList>
            <person name="Verma S."/>
            <person name="Gazara R.K."/>
            <person name="Nizam S."/>
            <person name="Parween S."/>
            <person name="Chattopadhyay D."/>
            <person name="Verma P.K."/>
        </authorList>
    </citation>
    <scope>NUCLEOTIDE SEQUENCE [LARGE SCALE GENOMIC DNA]</scope>
    <source>
        <strain evidence="18 19">ArDII</strain>
    </source>
</reference>
<evidence type="ECO:0000313" key="19">
    <source>
        <dbReference type="Proteomes" id="UP000076837"/>
    </source>
</evidence>
<dbReference type="InterPro" id="IPR001375">
    <property type="entry name" value="Peptidase_S9_cat"/>
</dbReference>
<keyword evidence="6 18" id="KW-0031">Aminopeptidase</keyword>
<feature type="transmembrane region" description="Helical" evidence="17">
    <location>
        <begin position="98"/>
        <end position="119"/>
    </location>
</feature>
<evidence type="ECO:0000256" key="2">
    <source>
        <dbReference type="ARBA" id="ARBA00002218"/>
    </source>
</evidence>
<evidence type="ECO:0000256" key="13">
    <source>
        <dbReference type="ARBA" id="ARBA00022989"/>
    </source>
</evidence>
<comment type="similarity">
    <text evidence="4">Belongs to the peptidase S9B family.</text>
</comment>
<dbReference type="PANTHER" id="PTHR11731">
    <property type="entry name" value="PROTEASE FAMILY S9B,C DIPEPTIDYL-PEPTIDASE IV-RELATED"/>
    <property type="match status" value="1"/>
</dbReference>
<comment type="subcellular location">
    <subcellularLocation>
        <location evidence="3">Vacuole membrane</location>
        <topology evidence="3">Single-pass type II membrane protein</topology>
    </subcellularLocation>
</comment>
<proteinExistence type="inferred from homology"/>
<protein>
    <recommendedName>
        <fullName evidence="5">dipeptidyl-peptidase IV</fullName>
        <ecNumber evidence="5">3.4.14.5</ecNumber>
    </recommendedName>
</protein>
<dbReference type="SUPFAM" id="SSF53474">
    <property type="entry name" value="alpha/beta-Hydrolases"/>
    <property type="match status" value="1"/>
</dbReference>
<dbReference type="GO" id="GO:0005774">
    <property type="term" value="C:vacuolar membrane"/>
    <property type="evidence" value="ECO:0007669"/>
    <property type="project" value="UniProtKB-SubCell"/>
</dbReference>
<evidence type="ECO:0000256" key="14">
    <source>
        <dbReference type="ARBA" id="ARBA00023136"/>
    </source>
</evidence>
<name>A0A162VSQ5_DIDRA</name>
<feature type="compositionally biased region" description="Basic and acidic residues" evidence="16">
    <location>
        <begin position="59"/>
        <end position="80"/>
    </location>
</feature>
<dbReference type="InterPro" id="IPR050278">
    <property type="entry name" value="Serine_Prot_S9B/DPPIV"/>
</dbReference>
<dbReference type="Gene3D" id="3.40.50.1820">
    <property type="entry name" value="alpha/beta hydrolase"/>
    <property type="match status" value="1"/>
</dbReference>
<dbReference type="AlphaFoldDB" id="A0A162VSQ5"/>
<evidence type="ECO:0000256" key="12">
    <source>
        <dbReference type="ARBA" id="ARBA00022968"/>
    </source>
</evidence>
<accession>A0A162VSQ5</accession>
<evidence type="ECO:0000256" key="9">
    <source>
        <dbReference type="ARBA" id="ARBA00022692"/>
    </source>
</evidence>
<dbReference type="GO" id="GO:0004177">
    <property type="term" value="F:aminopeptidase activity"/>
    <property type="evidence" value="ECO:0007669"/>
    <property type="project" value="UniProtKB-KW"/>
</dbReference>
<comment type="catalytic activity">
    <reaction evidence="1">
        <text>Release of an N-terminal dipeptide, Xaa-Yaa-|-Zaa-, from a polypeptide, preferentially when Yaa is Pro, provided Zaa is neither Pro nor hydroxyproline.</text>
        <dbReference type="EC" id="3.4.14.5"/>
    </reaction>
</comment>
<evidence type="ECO:0000256" key="3">
    <source>
        <dbReference type="ARBA" id="ARBA00004576"/>
    </source>
</evidence>
<dbReference type="SUPFAM" id="SSF82171">
    <property type="entry name" value="DPP6 N-terminal domain-like"/>
    <property type="match status" value="1"/>
</dbReference>
<dbReference type="GO" id="GO:0005886">
    <property type="term" value="C:plasma membrane"/>
    <property type="evidence" value="ECO:0007669"/>
    <property type="project" value="TreeGrafter"/>
</dbReference>
<comment type="function">
    <text evidence="2">Type IV dipeptidyl-peptidase which removes N-terminal dipeptides sequentially from polypeptides having unsubstituted N-termini provided that the penultimate residue is proline.</text>
</comment>
<dbReference type="OrthoDB" id="16520at2759"/>
<evidence type="ECO:0000256" key="11">
    <source>
        <dbReference type="ARBA" id="ARBA00022825"/>
    </source>
</evidence>
<dbReference type="GO" id="GO:0006508">
    <property type="term" value="P:proteolysis"/>
    <property type="evidence" value="ECO:0007669"/>
    <property type="project" value="UniProtKB-KW"/>
</dbReference>
<organism evidence="18 19">
    <name type="scientific">Didymella rabiei</name>
    <name type="common">Chickpea ascochyta blight fungus</name>
    <name type="synonym">Mycosphaerella rabiei</name>
    <dbReference type="NCBI Taxonomy" id="5454"/>
    <lineage>
        <taxon>Eukaryota</taxon>
        <taxon>Fungi</taxon>
        <taxon>Dikarya</taxon>
        <taxon>Ascomycota</taxon>
        <taxon>Pezizomycotina</taxon>
        <taxon>Dothideomycetes</taxon>
        <taxon>Pleosporomycetidae</taxon>
        <taxon>Pleosporales</taxon>
        <taxon>Pleosporineae</taxon>
        <taxon>Didymellaceae</taxon>
        <taxon>Ascochyta</taxon>
    </lineage>
</organism>
<evidence type="ECO:0000256" key="6">
    <source>
        <dbReference type="ARBA" id="ARBA00022438"/>
    </source>
</evidence>
<evidence type="ECO:0000256" key="8">
    <source>
        <dbReference type="ARBA" id="ARBA00022670"/>
    </source>
</evidence>
<keyword evidence="12" id="KW-0735">Signal-anchor</keyword>
<dbReference type="InterPro" id="IPR002469">
    <property type="entry name" value="Peptidase_S9B_N"/>
</dbReference>
<keyword evidence="10" id="KW-0378">Hydrolase</keyword>
<keyword evidence="14 17" id="KW-0472">Membrane</keyword>
<dbReference type="FunFam" id="3.40.50.1820:FF:000003">
    <property type="entry name" value="Dipeptidyl peptidase 4"/>
    <property type="match status" value="1"/>
</dbReference>
<dbReference type="EC" id="3.4.14.5" evidence="5"/>
<evidence type="ECO:0000313" key="18">
    <source>
        <dbReference type="EMBL" id="KZM18600.1"/>
    </source>
</evidence>
<keyword evidence="13 17" id="KW-1133">Transmembrane helix</keyword>
<gene>
    <name evidence="18" type="primary">DAPB</name>
    <name evidence="18" type="ORF">ST47_g10313</name>
</gene>
<evidence type="ECO:0000256" key="17">
    <source>
        <dbReference type="SAM" id="Phobius"/>
    </source>
</evidence>
<evidence type="ECO:0000256" key="5">
    <source>
        <dbReference type="ARBA" id="ARBA00012062"/>
    </source>
</evidence>
<evidence type="ECO:0000256" key="16">
    <source>
        <dbReference type="SAM" id="MobiDB-lite"/>
    </source>
</evidence>
<feature type="region of interest" description="Disordered" evidence="16">
    <location>
        <begin position="24"/>
        <end position="80"/>
    </location>
</feature>
<dbReference type="Gene3D" id="2.140.10.30">
    <property type="entry name" value="Dipeptidylpeptidase IV, N-terminal domain"/>
    <property type="match status" value="1"/>
</dbReference>
<dbReference type="GO" id="GO:0008239">
    <property type="term" value="F:dipeptidyl-peptidase activity"/>
    <property type="evidence" value="ECO:0007669"/>
    <property type="project" value="UniProtKB-EC"/>
</dbReference>
<dbReference type="STRING" id="5454.A0A162VSQ5"/>
<dbReference type="PANTHER" id="PTHR11731:SF200">
    <property type="entry name" value="DIPEPTIDYL PEPTIDASE 10, ISOFORM B"/>
    <property type="match status" value="1"/>
</dbReference>
<dbReference type="GO" id="GO:0008236">
    <property type="term" value="F:serine-type peptidase activity"/>
    <property type="evidence" value="ECO:0007669"/>
    <property type="project" value="UniProtKB-KW"/>
</dbReference>
<keyword evidence="15" id="KW-0325">Glycoprotein</keyword>
<evidence type="ECO:0000256" key="7">
    <source>
        <dbReference type="ARBA" id="ARBA00022554"/>
    </source>
</evidence>
<keyword evidence="8" id="KW-0645">Protease</keyword>
<sequence>MPRERTMNEEEAELLGGHEMQARISEDGSEASASSISTMSLVLEHINDGAPNGASPPKLSEKYRDDDNDEPGRAREQLDIEDGRFEPLKPVDKKARRLLWIIGTICAIGWGLALVSFLYSGNYKHASTRPHDPLASSTKGSGKKITLESVMSGQWYPTTQSVSWISGPNGEDGLLLEKGVSGKDYLVVEDIRNKDKAGSKGHTTLMKENSFKFGETYVYPSGAVPSKDFKKVLVTSDHQKNWRHSSTGLYWIFDVATQTGEPVDPENPQARIQIASWSPQSDAVVFTRNNNMFIRKLDSKKVTQITQDGGAELFYGVPDWVYEEEVFQGDSATWWSEDGKYIAFLRTDESMVPTYPVQYFLSRPSGEKPKAGEESYPEVRDIKYPKAGAPNPIVSLQFYDVEKREVFKIKIEDDFADGNRLITEIVWAGSTKQVLVRETNRESDILKLVLMDVEKRTGKTVRTENVAELDGGWMEVSHTTTFVPADPANGRKYDGYVDTIIHEGYDHIGYFTPLDSDKPILLTQGEWEVVDAPSRIDLKNNLVYYISTEHSSIERHAYAVKLDGTGKQEIIENSGVGYHDASFSSGGSFALVTYKGPGIPWQKIVSTPSSSEKFEKVLEENKSLERFAAAHELPILNYQTIEVDGFKLNVLERRPPHFSEKKKYPVLFYQYSGPGSQQVDRQFHVDFQSFIASSLGYIVVTVDGRGTGFLGRKLRCITRGNIGHYEALDQIAAGKIWAKKKYVDEDRMAIWGWSYGGFQTLKTLETDAGDTFKYGMAVAPVTDWRFYDSIYTERYMHTPQHNVAGYDNTSVSDVQSLSKNVRFLVMHGIADDNVHMQNTLTLLDKLDLAGVENYDVHVFPDSDHSIYFHNANRIVYDKLTWWLTNAFNGEWLRIQNVKPKAQIEGKEKRR</sequence>
<keyword evidence="9 17" id="KW-0812">Transmembrane</keyword>
<evidence type="ECO:0000256" key="15">
    <source>
        <dbReference type="ARBA" id="ARBA00023180"/>
    </source>
</evidence>
<evidence type="ECO:0000256" key="4">
    <source>
        <dbReference type="ARBA" id="ARBA00006150"/>
    </source>
</evidence>
<keyword evidence="19" id="KW-1185">Reference proteome</keyword>
<keyword evidence="11" id="KW-0720">Serine protease</keyword>
<dbReference type="Pfam" id="PF00930">
    <property type="entry name" value="DPPIV_N"/>
    <property type="match status" value="1"/>
</dbReference>
<dbReference type="EMBL" id="JYNV01000326">
    <property type="protein sequence ID" value="KZM18600.1"/>
    <property type="molecule type" value="Genomic_DNA"/>
</dbReference>
<comment type="caution">
    <text evidence="18">The sequence shown here is derived from an EMBL/GenBank/DDBJ whole genome shotgun (WGS) entry which is preliminary data.</text>
</comment>
<evidence type="ECO:0000256" key="10">
    <source>
        <dbReference type="ARBA" id="ARBA00022801"/>
    </source>
</evidence>
<keyword evidence="7" id="KW-0926">Vacuole</keyword>
<dbReference type="Proteomes" id="UP000076837">
    <property type="component" value="Unassembled WGS sequence"/>
</dbReference>
<evidence type="ECO:0000256" key="1">
    <source>
        <dbReference type="ARBA" id="ARBA00001257"/>
    </source>
</evidence>
<dbReference type="Pfam" id="PF00326">
    <property type="entry name" value="Peptidase_S9"/>
    <property type="match status" value="1"/>
</dbReference>
<dbReference type="InterPro" id="IPR029058">
    <property type="entry name" value="AB_hydrolase_fold"/>
</dbReference>